<sequence>MIISTITEAIGSTPLYRFDNQHYSMPKGSVIYAKLEYLNPGGSIKDRLGSYLIKEGLAQGKINEKTTIIEPTAGNTGIGIALAALTHRLRTIFVVPEKFSLEKQQLMKALGAKIIHSPSEKGIVGAISKSKKLAEEISNSYLPLQFENKDNPAAYYHTLGPEIFHEIKEDIHSFVAGIGSGGTFAGTSTFLKEKYPDIRIIGVEPEGSVLNGGDPAPHEIEGIGVEFIPPFLSPLSIDQIETISDVEGFNYTRQLAREQGLLVGSSSGAAFAAALREIRRLPPGHRVVTIFPDAADRYLSKNIYL</sequence>
<feature type="domain" description="Tryptophan synthase beta chain-like PALP" evidence="7">
    <location>
        <begin position="6"/>
        <end position="293"/>
    </location>
</feature>
<dbReference type="FunFam" id="3.40.50.1100:FF:000016">
    <property type="entry name" value="Cysteine synthase A"/>
    <property type="match status" value="1"/>
</dbReference>
<comment type="cofactor">
    <cofactor evidence="1">
        <name>pyridoxal 5'-phosphate</name>
        <dbReference type="ChEBI" id="CHEBI:597326"/>
    </cofactor>
</comment>
<dbReference type="Proteomes" id="UP000448762">
    <property type="component" value="Unassembled WGS sequence"/>
</dbReference>
<dbReference type="InterPro" id="IPR001926">
    <property type="entry name" value="TrpB-like_PALP"/>
</dbReference>
<evidence type="ECO:0000256" key="4">
    <source>
        <dbReference type="ARBA" id="ARBA00022679"/>
    </source>
</evidence>
<name>A0A7V7GQI1_ENTFC</name>
<comment type="caution">
    <text evidence="8">The sequence shown here is derived from an EMBL/GenBank/DDBJ whole genome shotgun (WGS) entry which is preliminary data.</text>
</comment>
<dbReference type="PROSITE" id="PS00901">
    <property type="entry name" value="CYS_SYNTHASE"/>
    <property type="match status" value="1"/>
</dbReference>
<dbReference type="EMBL" id="QOVC01000002">
    <property type="protein sequence ID" value="KAA0692347.1"/>
    <property type="molecule type" value="Genomic_DNA"/>
</dbReference>
<keyword evidence="6" id="KW-0198">Cysteine biosynthesis</keyword>
<keyword evidence="3" id="KW-0028">Amino-acid biosynthesis</keyword>
<dbReference type="Gene3D" id="3.40.50.1100">
    <property type="match status" value="2"/>
</dbReference>
<keyword evidence="5" id="KW-0663">Pyridoxal phosphate</keyword>
<dbReference type="GO" id="GO:0006535">
    <property type="term" value="P:cysteine biosynthetic process from serine"/>
    <property type="evidence" value="ECO:0007669"/>
    <property type="project" value="InterPro"/>
</dbReference>
<keyword evidence="4" id="KW-0808">Transferase</keyword>
<dbReference type="Pfam" id="PF00291">
    <property type="entry name" value="PALP"/>
    <property type="match status" value="1"/>
</dbReference>
<dbReference type="CDD" id="cd01561">
    <property type="entry name" value="CBS_like"/>
    <property type="match status" value="1"/>
</dbReference>
<accession>A0A7V7GQI1</accession>
<dbReference type="SUPFAM" id="SSF53686">
    <property type="entry name" value="Tryptophan synthase beta subunit-like PLP-dependent enzymes"/>
    <property type="match status" value="1"/>
</dbReference>
<organism evidence="8 9">
    <name type="scientific">Enterococcus faecium</name>
    <name type="common">Streptococcus faecium</name>
    <dbReference type="NCBI Taxonomy" id="1352"/>
    <lineage>
        <taxon>Bacteria</taxon>
        <taxon>Bacillati</taxon>
        <taxon>Bacillota</taxon>
        <taxon>Bacilli</taxon>
        <taxon>Lactobacillales</taxon>
        <taxon>Enterococcaceae</taxon>
        <taxon>Enterococcus</taxon>
    </lineage>
</organism>
<dbReference type="InterPro" id="IPR001216">
    <property type="entry name" value="P-phosphate_BS"/>
</dbReference>
<evidence type="ECO:0000259" key="7">
    <source>
        <dbReference type="Pfam" id="PF00291"/>
    </source>
</evidence>
<dbReference type="GO" id="GO:0016765">
    <property type="term" value="F:transferase activity, transferring alkyl or aryl (other than methyl) groups"/>
    <property type="evidence" value="ECO:0007669"/>
    <property type="project" value="UniProtKB-ARBA"/>
</dbReference>
<evidence type="ECO:0000256" key="1">
    <source>
        <dbReference type="ARBA" id="ARBA00001933"/>
    </source>
</evidence>
<dbReference type="InterPro" id="IPR050214">
    <property type="entry name" value="Cys_Synth/Cystath_Beta-Synth"/>
</dbReference>
<evidence type="ECO:0000313" key="9">
    <source>
        <dbReference type="Proteomes" id="UP000448762"/>
    </source>
</evidence>
<evidence type="ECO:0000256" key="6">
    <source>
        <dbReference type="ARBA" id="ARBA00023192"/>
    </source>
</evidence>
<dbReference type="FunFam" id="3.40.50.1100:FF:000118">
    <property type="entry name" value="Related to CYS4-cystathionine beta-synthase"/>
    <property type="match status" value="1"/>
</dbReference>
<evidence type="ECO:0000256" key="2">
    <source>
        <dbReference type="ARBA" id="ARBA00007103"/>
    </source>
</evidence>
<protein>
    <submittedName>
        <fullName evidence="8">Cysteine synthase family protein</fullName>
    </submittedName>
</protein>
<reference evidence="8 9" key="1">
    <citation type="submission" date="2018-07" db="EMBL/GenBank/DDBJ databases">
        <title>High quality draft genome sequencing of Enterococcus faecium exhibiting probiotic potential isolated from mucus of freshwater fish.</title>
        <authorList>
            <person name="El-Jeni R."/>
            <person name="Ghedira K."/>
            <person name="Abdelhak S."/>
            <person name="El-Bour M."/>
            <person name="Bouhaouala-Zahar B."/>
        </authorList>
    </citation>
    <scope>NUCLEOTIDE SEQUENCE [LARGE SCALE GENOMIC DNA]</scope>
    <source>
        <strain evidence="8 9">R.A73</strain>
    </source>
</reference>
<dbReference type="InterPro" id="IPR036052">
    <property type="entry name" value="TrpB-like_PALP_sf"/>
</dbReference>
<evidence type="ECO:0000256" key="3">
    <source>
        <dbReference type="ARBA" id="ARBA00022605"/>
    </source>
</evidence>
<proteinExistence type="inferred from homology"/>
<dbReference type="RefSeq" id="WP_149557977.1">
    <property type="nucleotide sequence ID" value="NZ_JADBBV010000001.1"/>
</dbReference>
<dbReference type="PANTHER" id="PTHR10314">
    <property type="entry name" value="CYSTATHIONINE BETA-SYNTHASE"/>
    <property type="match status" value="1"/>
</dbReference>
<evidence type="ECO:0000256" key="5">
    <source>
        <dbReference type="ARBA" id="ARBA00022898"/>
    </source>
</evidence>
<evidence type="ECO:0000313" key="8">
    <source>
        <dbReference type="EMBL" id="KAA0692347.1"/>
    </source>
</evidence>
<gene>
    <name evidence="8" type="ORF">DTX73_03965</name>
</gene>
<dbReference type="AlphaFoldDB" id="A0A7V7GQI1"/>
<comment type="similarity">
    <text evidence="2">Belongs to the cysteine synthase/cystathionine beta-synthase family.</text>
</comment>